<sequence>MERLFIYGSLGPGRKNHHVVEVIPGIWEAATAKGKLQYEGWGAELGFPGFVPVQDGEDGEEVQGFLLSSEELSAYWAILDEFEGSEYERIEITVKTENGEIVTASIYSLRQLNT</sequence>
<dbReference type="InterPro" id="IPR009288">
    <property type="entry name" value="AIG2-like_dom"/>
</dbReference>
<dbReference type="Proteomes" id="UP000188219">
    <property type="component" value="Chromosome"/>
</dbReference>
<name>A0A1Q2M1W4_9GAMM</name>
<keyword evidence="3" id="KW-1185">Reference proteome</keyword>
<dbReference type="Gene3D" id="3.10.490.10">
    <property type="entry name" value="Gamma-glutamyl cyclotransferase-like"/>
    <property type="match status" value="1"/>
</dbReference>
<evidence type="ECO:0000313" key="3">
    <source>
        <dbReference type="Proteomes" id="UP000188219"/>
    </source>
</evidence>
<gene>
    <name evidence="2" type="ORF">Mag101_02730</name>
</gene>
<proteinExistence type="predicted"/>
<dbReference type="RefSeq" id="WP_077400446.1">
    <property type="nucleotide sequence ID" value="NZ_CP019650.1"/>
</dbReference>
<organism evidence="2 3">
    <name type="scientific">Microbulbifer agarilyticus</name>
    <dbReference type="NCBI Taxonomy" id="260552"/>
    <lineage>
        <taxon>Bacteria</taxon>
        <taxon>Pseudomonadati</taxon>
        <taxon>Pseudomonadota</taxon>
        <taxon>Gammaproteobacteria</taxon>
        <taxon>Cellvibrionales</taxon>
        <taxon>Microbulbiferaceae</taxon>
        <taxon>Microbulbifer</taxon>
    </lineage>
</organism>
<dbReference type="EMBL" id="CP019650">
    <property type="protein sequence ID" value="AQQ66681.1"/>
    <property type="molecule type" value="Genomic_DNA"/>
</dbReference>
<dbReference type="KEGG" id="maga:Mag101_02730"/>
<evidence type="ECO:0000313" key="2">
    <source>
        <dbReference type="EMBL" id="AQQ66681.1"/>
    </source>
</evidence>
<dbReference type="OrthoDB" id="279154at2"/>
<feature type="domain" description="Gamma-glutamylcyclotransferase AIG2-like" evidence="1">
    <location>
        <begin position="4"/>
        <end position="110"/>
    </location>
</feature>
<dbReference type="AlphaFoldDB" id="A0A1Q2M1W4"/>
<reference evidence="2" key="1">
    <citation type="submission" date="2017-02" db="EMBL/GenBank/DDBJ databases">
        <title>Genome of Microbulbifer agarilyticus GP101.</title>
        <authorList>
            <person name="Jung J."/>
            <person name="Bae S.S."/>
            <person name="Baek K."/>
        </authorList>
    </citation>
    <scope>NUCLEOTIDE SEQUENCE [LARGE SCALE GENOMIC DNA]</scope>
    <source>
        <strain evidence="2">GP101</strain>
    </source>
</reference>
<evidence type="ECO:0000259" key="1">
    <source>
        <dbReference type="Pfam" id="PF06094"/>
    </source>
</evidence>
<dbReference type="InterPro" id="IPR036568">
    <property type="entry name" value="GGCT-like_sf"/>
</dbReference>
<dbReference type="Pfam" id="PF06094">
    <property type="entry name" value="GGACT"/>
    <property type="match status" value="1"/>
</dbReference>
<dbReference type="SUPFAM" id="SSF110857">
    <property type="entry name" value="Gamma-glutamyl cyclotransferase-like"/>
    <property type="match status" value="1"/>
</dbReference>
<accession>A0A1Q2M1W4</accession>
<dbReference type="CDD" id="cd06661">
    <property type="entry name" value="GGCT_like"/>
    <property type="match status" value="1"/>
</dbReference>
<dbReference type="InterPro" id="IPR013024">
    <property type="entry name" value="GGCT-like"/>
</dbReference>
<protein>
    <recommendedName>
        <fullName evidence="1">Gamma-glutamylcyclotransferase AIG2-like domain-containing protein</fullName>
    </recommendedName>
</protein>